<dbReference type="InterPro" id="IPR023393">
    <property type="entry name" value="START-like_dom_sf"/>
</dbReference>
<gene>
    <name evidence="1" type="ORF">EV192_1011747</name>
</gene>
<dbReference type="Proteomes" id="UP000295680">
    <property type="component" value="Unassembled WGS sequence"/>
</dbReference>
<comment type="caution">
    <text evidence="1">The sequence shown here is derived from an EMBL/GenBank/DDBJ whole genome shotgun (WGS) entry which is preliminary data.</text>
</comment>
<reference evidence="1 2" key="1">
    <citation type="submission" date="2019-03" db="EMBL/GenBank/DDBJ databases">
        <title>Genomic Encyclopedia of Type Strains, Phase IV (KMG-IV): sequencing the most valuable type-strain genomes for metagenomic binning, comparative biology and taxonomic classification.</title>
        <authorList>
            <person name="Goeker M."/>
        </authorList>
    </citation>
    <scope>NUCLEOTIDE SEQUENCE [LARGE SCALE GENOMIC DNA]</scope>
    <source>
        <strain evidence="1 2">DSM 45934</strain>
    </source>
</reference>
<dbReference type="SUPFAM" id="SSF55961">
    <property type="entry name" value="Bet v1-like"/>
    <property type="match status" value="1"/>
</dbReference>
<dbReference type="PANTHER" id="PTHR39332">
    <property type="entry name" value="BLL4707 PROTEIN"/>
    <property type="match status" value="1"/>
</dbReference>
<name>A0A4R2KHL6_9PSEU</name>
<dbReference type="Gene3D" id="3.30.530.20">
    <property type="match status" value="1"/>
</dbReference>
<dbReference type="AlphaFoldDB" id="A0A4R2KHL6"/>
<dbReference type="OrthoDB" id="6024794at2"/>
<dbReference type="InterPro" id="IPR019587">
    <property type="entry name" value="Polyketide_cyclase/dehydratase"/>
</dbReference>
<dbReference type="Pfam" id="PF10604">
    <property type="entry name" value="Polyketide_cyc2"/>
    <property type="match status" value="1"/>
</dbReference>
<organism evidence="1 2">
    <name type="scientific">Actinocrispum wychmicini</name>
    <dbReference type="NCBI Taxonomy" id="1213861"/>
    <lineage>
        <taxon>Bacteria</taxon>
        <taxon>Bacillati</taxon>
        <taxon>Actinomycetota</taxon>
        <taxon>Actinomycetes</taxon>
        <taxon>Pseudonocardiales</taxon>
        <taxon>Pseudonocardiaceae</taxon>
        <taxon>Actinocrispum</taxon>
    </lineage>
</organism>
<sequence length="129" mass="13898">MARVTTSRRFATSPEDMWKRIGGFGSLHEWHPAVTSTAVTASGQGRELVTTDGGRIVETLLDNGPSHYSYRIDQSALPFATLVSTLRVLSDLGGCVVEWDAEFEPLGVSATDAANSARQFLQTGLDALQ</sequence>
<dbReference type="CDD" id="cd07821">
    <property type="entry name" value="PYR_PYL_RCAR_like"/>
    <property type="match status" value="1"/>
</dbReference>
<accession>A0A4R2KHL6</accession>
<keyword evidence="2" id="KW-1185">Reference proteome</keyword>
<evidence type="ECO:0000313" key="2">
    <source>
        <dbReference type="Proteomes" id="UP000295680"/>
    </source>
</evidence>
<protein>
    <submittedName>
        <fullName evidence="1">Polyketide cyclase/dehydrase/lipid transport protein</fullName>
    </submittedName>
</protein>
<dbReference type="EMBL" id="SLWS01000001">
    <property type="protein sequence ID" value="TCO65955.1"/>
    <property type="molecule type" value="Genomic_DNA"/>
</dbReference>
<proteinExistence type="predicted"/>
<evidence type="ECO:0000313" key="1">
    <source>
        <dbReference type="EMBL" id="TCO65955.1"/>
    </source>
</evidence>
<dbReference type="PANTHER" id="PTHR39332:SF7">
    <property type="entry name" value="SRPBCC FAMILY PROTEIN"/>
    <property type="match status" value="1"/>
</dbReference>